<dbReference type="PROSITE" id="PS51257">
    <property type="entry name" value="PROKAR_LIPOPROTEIN"/>
    <property type="match status" value="1"/>
</dbReference>
<keyword evidence="2" id="KW-1185">Reference proteome</keyword>
<evidence type="ECO:0000313" key="1">
    <source>
        <dbReference type="EMBL" id="PRX57289.1"/>
    </source>
</evidence>
<dbReference type="InterPro" id="IPR032710">
    <property type="entry name" value="NTF2-like_dom_sf"/>
</dbReference>
<proteinExistence type="predicted"/>
<dbReference type="OrthoDB" id="1446010at2"/>
<evidence type="ECO:0008006" key="3">
    <source>
        <dbReference type="Google" id="ProtNLM"/>
    </source>
</evidence>
<dbReference type="Gene3D" id="3.10.450.50">
    <property type="match status" value="1"/>
</dbReference>
<dbReference type="Proteomes" id="UP000237640">
    <property type="component" value="Unassembled WGS sequence"/>
</dbReference>
<accession>A0A2T0MIA5</accession>
<dbReference type="SUPFAM" id="SSF54427">
    <property type="entry name" value="NTF2-like"/>
    <property type="match status" value="1"/>
</dbReference>
<dbReference type="AlphaFoldDB" id="A0A2T0MIA5"/>
<dbReference type="EMBL" id="PVYX01000001">
    <property type="protein sequence ID" value="PRX57289.1"/>
    <property type="molecule type" value="Genomic_DNA"/>
</dbReference>
<organism evidence="1 2">
    <name type="scientific">Flagellimonas meridianipacifica</name>
    <dbReference type="NCBI Taxonomy" id="1080225"/>
    <lineage>
        <taxon>Bacteria</taxon>
        <taxon>Pseudomonadati</taxon>
        <taxon>Bacteroidota</taxon>
        <taxon>Flavobacteriia</taxon>
        <taxon>Flavobacteriales</taxon>
        <taxon>Flavobacteriaceae</taxon>
        <taxon>Flagellimonas</taxon>
    </lineage>
</organism>
<gene>
    <name evidence="1" type="ORF">CLV81_1292</name>
</gene>
<evidence type="ECO:0000313" key="2">
    <source>
        <dbReference type="Proteomes" id="UP000237640"/>
    </source>
</evidence>
<dbReference type="RefSeq" id="WP_146129841.1">
    <property type="nucleotide sequence ID" value="NZ_PVYX01000001.1"/>
</dbReference>
<sequence>MKQLLITAFLGMLCLLTSCSNKKVFDEAEALKEIYALHNAQRKYHFEKDSVSFVNQLSEDYVEVKNGIVSRPKLEDKLSRYHSYFSQVEFLKWDDLQEPIIRFSEDGSLAYTVVDKIVKVSYKDENGNQAIGETHFAWTAIYRKTSDGWKIECAISTNEPISDNEENE</sequence>
<reference evidence="1 2" key="1">
    <citation type="submission" date="2018-03" db="EMBL/GenBank/DDBJ databases">
        <title>Genomic Encyclopedia of Archaeal and Bacterial Type Strains, Phase II (KMG-II): from individual species to whole genera.</title>
        <authorList>
            <person name="Goeker M."/>
        </authorList>
    </citation>
    <scope>NUCLEOTIDE SEQUENCE [LARGE SCALE GENOMIC DNA]</scope>
    <source>
        <strain evidence="1 2">DSM 25027</strain>
    </source>
</reference>
<comment type="caution">
    <text evidence="1">The sequence shown here is derived from an EMBL/GenBank/DDBJ whole genome shotgun (WGS) entry which is preliminary data.</text>
</comment>
<name>A0A2T0MIA5_9FLAO</name>
<protein>
    <recommendedName>
        <fullName evidence="3">SnoaL-like protein</fullName>
    </recommendedName>
</protein>